<proteinExistence type="predicted"/>
<organism evidence="2 3">
    <name type="scientific">Erwinia phage vB_EamM_Simmy50</name>
    <dbReference type="NCBI Taxonomy" id="1815988"/>
    <lineage>
        <taxon>Viruses</taxon>
        <taxon>Duplodnaviria</taxon>
        <taxon>Heunggongvirae</taxon>
        <taxon>Uroviricota</taxon>
        <taxon>Caudoviricetes</taxon>
        <taxon>Chimalliviridae</taxon>
        <taxon>Agricanvirus</taxon>
        <taxon>Agricanvirus simmy50</taxon>
    </lineage>
</organism>
<feature type="compositionally biased region" description="Basic residues" evidence="1">
    <location>
        <begin position="1"/>
        <end position="16"/>
    </location>
</feature>
<accession>A0A173GDB2</accession>
<sequence>MSSKKAAKVNPKKQHKQAVAQQTQQVNGDLEWARGIFSHIDSYFVQQVNNLVHRRYKGSDNYPKHFGARVEINEKHGRYDILKFLSWDEAGVLDDFGNQTGEFELGYVHFHRLKEISQDAHKNNRPVDIGWAYVPHVDFEHSVDAAMKAAAKHDHFEAAVRAHLQGALDVYATLVDELKAEYQPENADGQYVGVCFYFNPETNVLEYVMQKHGVTDLIDGKASERDFRDLPAGAEVTGPIVVDGDTDFRNYNSCMLRLVSEVARWERISKPNKECMETAATDLVGRMITNAEAAFEKAKEKAAAEGITADLSLRYNGLRGLLEVVYKDELGNTALVDIGMDAAAVLLIMTRIEPDLQMYVTPRFNKAFVERFGAGDQHVKNDNGDVIATEVPARGLTADFLAFDELAVTGQASPVQELDDAFDKDDEPAADENYALKA</sequence>
<dbReference type="EMBL" id="KU886223">
    <property type="protein sequence ID" value="ANH51600.1"/>
    <property type="molecule type" value="Genomic_DNA"/>
</dbReference>
<feature type="region of interest" description="Disordered" evidence="1">
    <location>
        <begin position="1"/>
        <end position="22"/>
    </location>
</feature>
<evidence type="ECO:0000256" key="1">
    <source>
        <dbReference type="SAM" id="MobiDB-lite"/>
    </source>
</evidence>
<evidence type="ECO:0000313" key="3">
    <source>
        <dbReference type="Proteomes" id="UP000222975"/>
    </source>
</evidence>
<keyword evidence="3" id="KW-1185">Reference proteome</keyword>
<protein>
    <submittedName>
        <fullName evidence="2">Uncharacterized protein</fullName>
    </submittedName>
</protein>
<gene>
    <name evidence="2" type="ORF">SIMMY50_138</name>
</gene>
<name>A0A173GDB2_9CAUD</name>
<dbReference type="Proteomes" id="UP000222975">
    <property type="component" value="Segment"/>
</dbReference>
<evidence type="ECO:0000313" key="2">
    <source>
        <dbReference type="EMBL" id="ANH51600.1"/>
    </source>
</evidence>
<reference evidence="3" key="1">
    <citation type="submission" date="2016-03" db="EMBL/GenBank/DDBJ databases">
        <authorList>
            <person name="Sharma R."/>
            <person name="Simister A.R."/>
            <person name="Berg J.A."/>
            <person name="Jensen G.L."/>
            <person name="Keele B.R."/>
            <person name="Ward M.E.H."/>
            <person name="Breakwell D.P."/>
            <person name="Hope S."/>
            <person name="Grose J.H."/>
        </authorList>
    </citation>
    <scope>NUCLEOTIDE SEQUENCE [LARGE SCALE GENOMIC DNA]</scope>
</reference>